<reference evidence="3 4" key="1">
    <citation type="submission" date="2020-08" db="EMBL/GenBank/DDBJ databases">
        <title>Genomic Encyclopedia of Type Strains, Phase III (KMG-III): the genomes of soil and plant-associated and newly described type strains.</title>
        <authorList>
            <person name="Whitman W."/>
        </authorList>
    </citation>
    <scope>NUCLEOTIDE SEQUENCE [LARGE SCALE GENOMIC DNA]</scope>
    <source>
        <strain evidence="3 4">CECT 7247</strain>
    </source>
</reference>
<keyword evidence="4" id="KW-1185">Reference proteome</keyword>
<comment type="caution">
    <text evidence="3">The sequence shown here is derived from an EMBL/GenBank/DDBJ whole genome shotgun (WGS) entry which is preliminary data.</text>
</comment>
<proteinExistence type="predicted"/>
<dbReference type="InterPro" id="IPR041657">
    <property type="entry name" value="HTH_17"/>
</dbReference>
<evidence type="ECO:0000256" key="1">
    <source>
        <dbReference type="SAM" id="MobiDB-lite"/>
    </source>
</evidence>
<dbReference type="Pfam" id="PF12728">
    <property type="entry name" value="HTH_17"/>
    <property type="match status" value="1"/>
</dbReference>
<evidence type="ECO:0000313" key="4">
    <source>
        <dbReference type="Proteomes" id="UP000574369"/>
    </source>
</evidence>
<gene>
    <name evidence="3" type="ORF">FHS28_002184</name>
</gene>
<sequence length="247" mass="27359">MLNLSFLSIYPRLAVFREKSMSTLSATASPSTLERQLIEGIQFALEDLARSLVARVTELVQEQLHGTRMSASKSRQALAEAVASQMPTMLEQEFMARLLGNDPSARQHRAVLSHVLSAAEVQAVGAEFSPLRLPPPQSHERNRPDEASTPPAADAEQAEELTSEAAAKLLHVSRTHLNTLADTGALGRIRRTEGGHRRLLKAHVLRYLAETQDRQLQGLDQMIAATDALGMYEEEAKVLRPQRSRRR</sequence>
<name>A0ABR6GUG7_9BURK</name>
<feature type="region of interest" description="Disordered" evidence="1">
    <location>
        <begin position="128"/>
        <end position="160"/>
    </location>
</feature>
<dbReference type="Proteomes" id="UP000574369">
    <property type="component" value="Unassembled WGS sequence"/>
</dbReference>
<evidence type="ECO:0000313" key="3">
    <source>
        <dbReference type="EMBL" id="MBB3194788.1"/>
    </source>
</evidence>
<dbReference type="EMBL" id="JACHXO010000003">
    <property type="protein sequence ID" value="MBB3194788.1"/>
    <property type="molecule type" value="Genomic_DNA"/>
</dbReference>
<protein>
    <submittedName>
        <fullName evidence="3">Excisionase family DNA binding protein</fullName>
    </submittedName>
</protein>
<accession>A0ABR6GUG7</accession>
<organism evidence="3 4">
    <name type="scientific">Roseateles terrae</name>
    <dbReference type="NCBI Taxonomy" id="431060"/>
    <lineage>
        <taxon>Bacteria</taxon>
        <taxon>Pseudomonadati</taxon>
        <taxon>Pseudomonadota</taxon>
        <taxon>Betaproteobacteria</taxon>
        <taxon>Burkholderiales</taxon>
        <taxon>Sphaerotilaceae</taxon>
        <taxon>Roseateles</taxon>
    </lineage>
</organism>
<evidence type="ECO:0000259" key="2">
    <source>
        <dbReference type="Pfam" id="PF12728"/>
    </source>
</evidence>
<feature type="domain" description="Helix-turn-helix" evidence="2">
    <location>
        <begin position="161"/>
        <end position="210"/>
    </location>
</feature>